<dbReference type="InterPro" id="IPR033124">
    <property type="entry name" value="Ser_caboxypep_his_AS"/>
</dbReference>
<dbReference type="GO" id="GO:0004185">
    <property type="term" value="F:serine-type carboxypeptidase activity"/>
    <property type="evidence" value="ECO:0007669"/>
    <property type="project" value="InterPro"/>
</dbReference>
<dbReference type="GO" id="GO:0006508">
    <property type="term" value="P:proteolysis"/>
    <property type="evidence" value="ECO:0007669"/>
    <property type="project" value="UniProtKB-KW"/>
</dbReference>
<dbReference type="PANTHER" id="PTHR11802">
    <property type="entry name" value="SERINE PROTEASE FAMILY S10 SERINE CARBOXYPEPTIDASE"/>
    <property type="match status" value="1"/>
</dbReference>
<keyword evidence="5" id="KW-0325">Glycoprotein</keyword>
<evidence type="ECO:0008006" key="7">
    <source>
        <dbReference type="Google" id="ProtNLM"/>
    </source>
</evidence>
<evidence type="ECO:0000313" key="6">
    <source>
        <dbReference type="EMBL" id="MBA4619769.1"/>
    </source>
</evidence>
<dbReference type="PANTHER" id="PTHR11802:SF235">
    <property type="entry name" value="SERINE CARBOXYPEPTIDASE-LIKE 33"/>
    <property type="match status" value="1"/>
</dbReference>
<dbReference type="Pfam" id="PF00450">
    <property type="entry name" value="Peptidase_S10"/>
    <property type="match status" value="1"/>
</dbReference>
<dbReference type="InterPro" id="IPR029058">
    <property type="entry name" value="AB_hydrolase_fold"/>
</dbReference>
<sequence length="300" mass="34358">MIRLAGHYVPQLAELIFDRNNDQTMKYTKINLKGFMVGNPETDDVHDSKGLLEYAWSHAVISDEQYDSAKEFCDFKALSWSNDCNNAMDLVYQTYKEIDIYNIYAPICLLNRPSLSSLGSYANYEMQVENNAMKRARLFSGGYDPCYSIYAEEYFNRADVQESLHANTNRGTENTTVVKWNVCNNSVLNQYNYRVRSVLSIYRKLIQGGLTIWMYSGDVDGRVPVIGSRYCVEALGLPVKTPWHSWYHQHQVGGRLIEYEGLTFVTVRGAGHLVPLNKPSEALALVHSFLTREPLPTQRY</sequence>
<accession>A0A7C9CSE9</accession>
<evidence type="ECO:0000256" key="3">
    <source>
        <dbReference type="ARBA" id="ARBA00022670"/>
    </source>
</evidence>
<evidence type="ECO:0000256" key="4">
    <source>
        <dbReference type="ARBA" id="ARBA00022801"/>
    </source>
</evidence>
<proteinExistence type="inferred from homology"/>
<keyword evidence="4" id="KW-0378">Hydrolase</keyword>
<dbReference type="PROSITE" id="PS00560">
    <property type="entry name" value="CARBOXYPEPT_SER_HIS"/>
    <property type="match status" value="1"/>
</dbReference>
<evidence type="ECO:0000256" key="5">
    <source>
        <dbReference type="ARBA" id="ARBA00023180"/>
    </source>
</evidence>
<protein>
    <recommendedName>
        <fullName evidence="7">Carboxypeptidase D</fullName>
    </recommendedName>
</protein>
<reference evidence="6" key="2">
    <citation type="submission" date="2020-07" db="EMBL/GenBank/DDBJ databases">
        <authorList>
            <person name="Vera ALvarez R."/>
            <person name="Arias-Moreno D.M."/>
            <person name="Jimenez-Jacinto V."/>
            <person name="Jimenez-Bremont J.F."/>
            <person name="Swaminathan K."/>
            <person name="Moose S.P."/>
            <person name="Guerrero-Gonzalez M.L."/>
            <person name="Marino-Ramirez L."/>
            <person name="Landsman D."/>
            <person name="Rodriguez-Kessler M."/>
            <person name="Delgado-Sanchez P."/>
        </authorList>
    </citation>
    <scope>NUCLEOTIDE SEQUENCE</scope>
    <source>
        <tissue evidence="6">Cladode</tissue>
    </source>
</reference>
<keyword evidence="3" id="KW-0645">Protease</keyword>
<organism evidence="6">
    <name type="scientific">Opuntia streptacantha</name>
    <name type="common">Prickly pear cactus</name>
    <name type="synonym">Opuntia cardona</name>
    <dbReference type="NCBI Taxonomy" id="393608"/>
    <lineage>
        <taxon>Eukaryota</taxon>
        <taxon>Viridiplantae</taxon>
        <taxon>Streptophyta</taxon>
        <taxon>Embryophyta</taxon>
        <taxon>Tracheophyta</taxon>
        <taxon>Spermatophyta</taxon>
        <taxon>Magnoliopsida</taxon>
        <taxon>eudicotyledons</taxon>
        <taxon>Gunneridae</taxon>
        <taxon>Pentapetalae</taxon>
        <taxon>Caryophyllales</taxon>
        <taxon>Cactineae</taxon>
        <taxon>Cactaceae</taxon>
        <taxon>Opuntioideae</taxon>
        <taxon>Opuntia</taxon>
    </lineage>
</organism>
<dbReference type="Gene3D" id="3.40.50.1820">
    <property type="entry name" value="alpha/beta hydrolase"/>
    <property type="match status" value="1"/>
</dbReference>
<dbReference type="EMBL" id="GISG01026694">
    <property type="protein sequence ID" value="MBA4619769.1"/>
    <property type="molecule type" value="Transcribed_RNA"/>
</dbReference>
<dbReference type="InterPro" id="IPR001563">
    <property type="entry name" value="Peptidase_S10"/>
</dbReference>
<keyword evidence="2" id="KW-0121">Carboxypeptidase</keyword>
<dbReference type="AlphaFoldDB" id="A0A7C9CSE9"/>
<comment type="similarity">
    <text evidence="1">Belongs to the peptidase S10 family.</text>
</comment>
<dbReference type="SUPFAM" id="SSF53474">
    <property type="entry name" value="alpha/beta-Hydrolases"/>
    <property type="match status" value="1"/>
</dbReference>
<evidence type="ECO:0000256" key="1">
    <source>
        <dbReference type="ARBA" id="ARBA00009431"/>
    </source>
</evidence>
<dbReference type="GO" id="GO:0005773">
    <property type="term" value="C:vacuole"/>
    <property type="evidence" value="ECO:0007669"/>
    <property type="project" value="TreeGrafter"/>
</dbReference>
<name>A0A7C9CSE9_OPUST</name>
<reference evidence="6" key="1">
    <citation type="journal article" date="2013" name="J. Plant Res.">
        <title>Effect of fungi and light on seed germination of three Opuntia species from semiarid lands of central Mexico.</title>
        <authorList>
            <person name="Delgado-Sanchez P."/>
            <person name="Jimenez-Bremont J.F."/>
            <person name="Guerrero-Gonzalez Mde L."/>
            <person name="Flores J."/>
        </authorList>
    </citation>
    <scope>NUCLEOTIDE SEQUENCE</scope>
    <source>
        <tissue evidence="6">Cladode</tissue>
    </source>
</reference>
<evidence type="ECO:0000256" key="2">
    <source>
        <dbReference type="ARBA" id="ARBA00022645"/>
    </source>
</evidence>